<dbReference type="GO" id="GO:0043023">
    <property type="term" value="F:ribosomal large subunit binding"/>
    <property type="evidence" value="ECO:0007669"/>
    <property type="project" value="UniProtKB-UniRule"/>
</dbReference>
<dbReference type="InterPro" id="IPR000432">
    <property type="entry name" value="DNA_mismatch_repair_MutS_C"/>
</dbReference>
<dbReference type="GO" id="GO:0005524">
    <property type="term" value="F:ATP binding"/>
    <property type="evidence" value="ECO:0007669"/>
    <property type="project" value="UniProtKB-UniRule"/>
</dbReference>
<dbReference type="Gene3D" id="3.30.1370.110">
    <property type="match status" value="1"/>
</dbReference>
<evidence type="ECO:0000259" key="9">
    <source>
        <dbReference type="PROSITE" id="PS50828"/>
    </source>
</evidence>
<dbReference type="GO" id="GO:0004519">
    <property type="term" value="F:endonuclease activity"/>
    <property type="evidence" value="ECO:0007669"/>
    <property type="project" value="UniProtKB-UniRule"/>
</dbReference>
<dbReference type="InterPro" id="IPR046893">
    <property type="entry name" value="MSSS"/>
</dbReference>
<keyword evidence="1 7" id="KW-0699">rRNA-binding</keyword>
<dbReference type="SUPFAM" id="SSF160443">
    <property type="entry name" value="SMR domain-like"/>
    <property type="match status" value="1"/>
</dbReference>
<dbReference type="SUPFAM" id="SSF52540">
    <property type="entry name" value="P-loop containing nucleoside triphosphate hydrolases"/>
    <property type="match status" value="1"/>
</dbReference>
<evidence type="ECO:0000256" key="8">
    <source>
        <dbReference type="SAM" id="Coils"/>
    </source>
</evidence>
<dbReference type="PANTHER" id="PTHR48466">
    <property type="entry name" value="OS10G0509000 PROTEIN-RELATED"/>
    <property type="match status" value="1"/>
</dbReference>
<dbReference type="RefSeq" id="WP_113868361.1">
    <property type="nucleotide sequence ID" value="NZ_BAABQN010000003.1"/>
</dbReference>
<dbReference type="FunFam" id="3.40.50.300:FF:000830">
    <property type="entry name" value="Endonuclease MutS2"/>
    <property type="match status" value="1"/>
</dbReference>
<organism evidence="10 11">
    <name type="scientific">Paraliobacillus ryukyuensis</name>
    <dbReference type="NCBI Taxonomy" id="200904"/>
    <lineage>
        <taxon>Bacteria</taxon>
        <taxon>Bacillati</taxon>
        <taxon>Bacillota</taxon>
        <taxon>Bacilli</taxon>
        <taxon>Bacillales</taxon>
        <taxon>Bacillaceae</taxon>
        <taxon>Paraliobacillus</taxon>
    </lineage>
</organism>
<dbReference type="GO" id="GO:0016887">
    <property type="term" value="F:ATP hydrolysis activity"/>
    <property type="evidence" value="ECO:0007669"/>
    <property type="project" value="InterPro"/>
</dbReference>
<name>A0A366EAK2_9BACI</name>
<dbReference type="InterPro" id="IPR036187">
    <property type="entry name" value="DNA_mismatch_repair_MutS_sf"/>
</dbReference>
<dbReference type="HAMAP" id="MF_00092">
    <property type="entry name" value="MutS2"/>
    <property type="match status" value="1"/>
</dbReference>
<keyword evidence="7" id="KW-0255">Endonuclease</keyword>
<evidence type="ECO:0000256" key="4">
    <source>
        <dbReference type="ARBA" id="ARBA00022840"/>
    </source>
</evidence>
<dbReference type="GO" id="GO:0019843">
    <property type="term" value="F:rRNA binding"/>
    <property type="evidence" value="ECO:0007669"/>
    <property type="project" value="UniProtKB-UniRule"/>
</dbReference>
<dbReference type="NCBIfam" id="TIGR01069">
    <property type="entry name" value="mutS2"/>
    <property type="match status" value="1"/>
</dbReference>
<evidence type="ECO:0000256" key="1">
    <source>
        <dbReference type="ARBA" id="ARBA00022730"/>
    </source>
</evidence>
<feature type="coiled-coil region" evidence="8">
    <location>
        <begin position="512"/>
        <end position="596"/>
    </location>
</feature>
<evidence type="ECO:0000256" key="7">
    <source>
        <dbReference type="HAMAP-Rule" id="MF_00092"/>
    </source>
</evidence>
<dbReference type="GO" id="GO:0140664">
    <property type="term" value="F:ATP-dependent DNA damage sensor activity"/>
    <property type="evidence" value="ECO:0007669"/>
    <property type="project" value="InterPro"/>
</dbReference>
<comment type="similarity">
    <text evidence="7">Belongs to the DNA mismatch repair MutS family. MutS2 subfamily.</text>
</comment>
<dbReference type="InterPro" id="IPR045076">
    <property type="entry name" value="MutS"/>
</dbReference>
<dbReference type="EC" id="3.6.4.-" evidence="7"/>
<dbReference type="PIRSF" id="PIRSF005814">
    <property type="entry name" value="MutS_YshD"/>
    <property type="match status" value="1"/>
</dbReference>
<dbReference type="CDD" id="cd03280">
    <property type="entry name" value="ABC_MutS2"/>
    <property type="match status" value="1"/>
</dbReference>
<dbReference type="InterPro" id="IPR002625">
    <property type="entry name" value="Smr_dom"/>
</dbReference>
<dbReference type="EMBL" id="QNRI01000004">
    <property type="protein sequence ID" value="RBO99450.1"/>
    <property type="molecule type" value="Genomic_DNA"/>
</dbReference>
<keyword evidence="4 7" id="KW-0067">ATP-binding</keyword>
<keyword evidence="5 7" id="KW-0694">RNA-binding</keyword>
<comment type="function">
    <text evidence="7">Acts as a ribosome collision sensor, splitting the ribosome into its 2 subunits. Detects stalled/collided 70S ribosomes which it binds and splits by an ATP-hydrolysis driven conformational change. Acts upstream of the ribosome quality control system (RQC), a ribosome-associated complex that mediates the extraction of incompletely synthesized nascent chains from stalled ribosomes and their subsequent degradation. Probably generates substrates for RQC.</text>
</comment>
<dbReference type="Pfam" id="PF01713">
    <property type="entry name" value="Smr"/>
    <property type="match status" value="1"/>
</dbReference>
<comment type="function">
    <text evidence="7">Endonuclease that is involved in the suppression of homologous recombination and thus may have a key role in the control of bacterial genetic diversity.</text>
</comment>
<dbReference type="InterPro" id="IPR027417">
    <property type="entry name" value="P-loop_NTPase"/>
</dbReference>
<dbReference type="Gene3D" id="3.40.50.300">
    <property type="entry name" value="P-loop containing nucleotide triphosphate hydrolases"/>
    <property type="match status" value="1"/>
</dbReference>
<dbReference type="SMART" id="SM00534">
    <property type="entry name" value="MUTSac"/>
    <property type="match status" value="1"/>
</dbReference>
<keyword evidence="6 7" id="KW-0238">DNA-binding</keyword>
<sequence length="781" mass="87491">MNDRILHVLEFYKIIEQLENHAASSLGKDQARQLKPSTDLSEVLQLQAETDEAVQVVRLKGNIPFGGIVDIRPSIKRALIGGSLNAQECLDIAGTIYGGKQFKRFIDTMEEPELQLIRGLTEQITSLNELETEIKSCIDDHGHVMDAASEKLRSLRSKIRTNESRVRDRLDNYTKSKSKMLSDAIVTIRNDRYVLPVKQEYRGAIGGIVHDQSASGQTLFMEPQAVVELNNQLQEAKVQEKAEVERILRELSTRIAADHDFLAHNVDVLAKLDFMFARANLAQAMRAAKPAMNDQGIIEMKQARHPLLPTDEVVANDIVLGKDFHAIVITGPNTGGKTVTLKMVGLCTLMAQSGLQIPALDGCELAVFQDVFADIGDEQSIEQSLSTFSSHMTNIVDILHQVDDKTLVLFDELGAGTDPQEGAALAMAILDNVVNRHARIIATTHYPELKAYGYNREGVTNASVEFNIQTLKPTYRLLIGVPGRSNAFEISRRLGLDEQVIETAKSHIGTDSTSVENMIASLEKARREAEQDYEKAEQILQQAAQLKQDLDNQWHEFDQKKESLYQKAEEKAEKAVQKAREEAEEIVSTIKDMKHQASLKEHEWIEAKKLFDEAQPQLANKKTKPKKVIRESDRELEPGDEVLVLTLNQQGSVVEKISKHEYQIQVGIMKIKAKRRDLQFIKPKEPTVERPMATVKGSNYHVKTELDLRGERYEDALHQLEKYIDDALLAGYPRVSIIHGKGTGALRKAVQDFAKRHSHISNQRAGDMNEGGSGVTILEFK</sequence>
<dbReference type="GO" id="GO:0030983">
    <property type="term" value="F:mismatched DNA binding"/>
    <property type="evidence" value="ECO:0007669"/>
    <property type="project" value="InterPro"/>
</dbReference>
<feature type="domain" description="Smr" evidence="9">
    <location>
        <begin position="706"/>
        <end position="781"/>
    </location>
</feature>
<evidence type="ECO:0000256" key="3">
    <source>
        <dbReference type="ARBA" id="ARBA00022801"/>
    </source>
</evidence>
<dbReference type="AlphaFoldDB" id="A0A366EAK2"/>
<dbReference type="Pfam" id="PF20297">
    <property type="entry name" value="MSSS"/>
    <property type="match status" value="1"/>
</dbReference>
<keyword evidence="3 7" id="KW-0378">Hydrolase</keyword>
<evidence type="ECO:0000313" key="10">
    <source>
        <dbReference type="EMBL" id="RBO99450.1"/>
    </source>
</evidence>
<dbReference type="InterPro" id="IPR005747">
    <property type="entry name" value="MutS2"/>
</dbReference>
<feature type="binding site" evidence="7">
    <location>
        <begin position="331"/>
        <end position="338"/>
    </location>
    <ligand>
        <name>ATP</name>
        <dbReference type="ChEBI" id="CHEBI:30616"/>
    </ligand>
</feature>
<keyword evidence="8" id="KW-0175">Coiled coil</keyword>
<dbReference type="SMART" id="SM00533">
    <property type="entry name" value="MUTSd"/>
    <property type="match status" value="1"/>
</dbReference>
<dbReference type="STRING" id="200904.GCA_900168775_02310"/>
<evidence type="ECO:0000256" key="6">
    <source>
        <dbReference type="ARBA" id="ARBA00023125"/>
    </source>
</evidence>
<dbReference type="EC" id="3.1.-.-" evidence="7"/>
<dbReference type="SMART" id="SM00463">
    <property type="entry name" value="SMR"/>
    <property type="match status" value="1"/>
</dbReference>
<dbReference type="Proteomes" id="UP000252254">
    <property type="component" value="Unassembled WGS sequence"/>
</dbReference>
<dbReference type="InterPro" id="IPR036063">
    <property type="entry name" value="Smr_dom_sf"/>
</dbReference>
<comment type="caution">
    <text evidence="10">The sequence shown here is derived from an EMBL/GenBank/DDBJ whole genome shotgun (WGS) entry which is preliminary data.</text>
</comment>
<dbReference type="GO" id="GO:0072344">
    <property type="term" value="P:rescue of stalled ribosome"/>
    <property type="evidence" value="ECO:0007669"/>
    <property type="project" value="UniProtKB-UniRule"/>
</dbReference>
<dbReference type="Gene3D" id="1.10.1420.10">
    <property type="match status" value="2"/>
</dbReference>
<dbReference type="PANTHER" id="PTHR48466:SF2">
    <property type="entry name" value="OS10G0509000 PROTEIN"/>
    <property type="match status" value="1"/>
</dbReference>
<dbReference type="GO" id="GO:0045910">
    <property type="term" value="P:negative regulation of DNA recombination"/>
    <property type="evidence" value="ECO:0007669"/>
    <property type="project" value="InterPro"/>
</dbReference>
<evidence type="ECO:0000256" key="2">
    <source>
        <dbReference type="ARBA" id="ARBA00022741"/>
    </source>
</evidence>
<reference evidence="10 11" key="1">
    <citation type="submission" date="2018-06" db="EMBL/GenBank/DDBJ databases">
        <title>Genomic Encyclopedia of Type Strains, Phase IV (KMG-IV): sequencing the most valuable type-strain genomes for metagenomic binning, comparative biology and taxonomic classification.</title>
        <authorList>
            <person name="Goeker M."/>
        </authorList>
    </citation>
    <scope>NUCLEOTIDE SEQUENCE [LARGE SCALE GENOMIC DNA]</scope>
    <source>
        <strain evidence="10 11">DSM 15140</strain>
    </source>
</reference>
<dbReference type="Pfam" id="PF00488">
    <property type="entry name" value="MutS_V"/>
    <property type="match status" value="1"/>
</dbReference>
<keyword evidence="2 7" id="KW-0547">Nucleotide-binding</keyword>
<dbReference type="OrthoDB" id="9808166at2"/>
<dbReference type="SUPFAM" id="SSF48334">
    <property type="entry name" value="DNA repair protein MutS, domain III"/>
    <property type="match status" value="1"/>
</dbReference>
<dbReference type="PROSITE" id="PS00486">
    <property type="entry name" value="DNA_MISMATCH_REPAIR_2"/>
    <property type="match status" value="1"/>
</dbReference>
<proteinExistence type="inferred from homology"/>
<dbReference type="InterPro" id="IPR007696">
    <property type="entry name" value="DNA_mismatch_repair_MutS_core"/>
</dbReference>
<accession>A0A366EAK2</accession>
<keyword evidence="7" id="KW-0540">Nuclease</keyword>
<protein>
    <recommendedName>
        <fullName evidence="7">Endonuclease MutS2</fullName>
        <ecNumber evidence="7">3.1.-.-</ecNumber>
    </recommendedName>
    <alternativeName>
        <fullName evidence="7">Ribosome-associated protein quality control-upstream factor</fullName>
        <shortName evidence="7">RQC-upstream factor</shortName>
        <shortName evidence="7">RqcU</shortName>
        <ecNumber evidence="7">3.6.4.-</ecNumber>
    </alternativeName>
</protein>
<evidence type="ECO:0000313" key="11">
    <source>
        <dbReference type="Proteomes" id="UP000252254"/>
    </source>
</evidence>
<dbReference type="PROSITE" id="PS50828">
    <property type="entry name" value="SMR"/>
    <property type="match status" value="1"/>
</dbReference>
<comment type="subunit">
    <text evidence="7">Homodimer. Binds to stalled ribosomes, contacting rRNA.</text>
</comment>
<keyword evidence="11" id="KW-1185">Reference proteome</keyword>
<dbReference type="GO" id="GO:0006298">
    <property type="term" value="P:mismatch repair"/>
    <property type="evidence" value="ECO:0007669"/>
    <property type="project" value="InterPro"/>
</dbReference>
<gene>
    <name evidence="7" type="primary">mutS2</name>
    <name evidence="7" type="synonym">rqcU</name>
    <name evidence="10" type="ORF">DES48_104123</name>
</gene>
<evidence type="ECO:0000256" key="5">
    <source>
        <dbReference type="ARBA" id="ARBA00022884"/>
    </source>
</evidence>